<gene>
    <name evidence="2" type="ORF">AVDCRST_MAG20-630</name>
</gene>
<accession>A0A6J4HH19</accession>
<feature type="region of interest" description="Disordered" evidence="1">
    <location>
        <begin position="1"/>
        <end position="65"/>
    </location>
</feature>
<keyword evidence="2" id="KW-0396">Initiation factor</keyword>
<proteinExistence type="predicted"/>
<evidence type="ECO:0000256" key="1">
    <source>
        <dbReference type="SAM" id="MobiDB-lite"/>
    </source>
</evidence>
<name>A0A6J4HH19_9ACTN</name>
<dbReference type="EMBL" id="CADCSY010000032">
    <property type="protein sequence ID" value="CAA9221971.1"/>
    <property type="molecule type" value="Genomic_DNA"/>
</dbReference>
<organism evidence="2">
    <name type="scientific">uncultured Acidimicrobiales bacterium</name>
    <dbReference type="NCBI Taxonomy" id="310071"/>
    <lineage>
        <taxon>Bacteria</taxon>
        <taxon>Bacillati</taxon>
        <taxon>Actinomycetota</taxon>
        <taxon>Acidimicrobiia</taxon>
        <taxon>Acidimicrobiales</taxon>
        <taxon>environmental samples</taxon>
    </lineage>
</organism>
<reference evidence="2" key="1">
    <citation type="submission" date="2020-02" db="EMBL/GenBank/DDBJ databases">
        <authorList>
            <person name="Meier V. D."/>
        </authorList>
    </citation>
    <scope>NUCLEOTIDE SEQUENCE</scope>
    <source>
        <strain evidence="2">AVDCRST_MAG20</strain>
    </source>
</reference>
<sequence length="65" mass="6755">AGGQGRRAVAQRHVPGRARQRPPGPGPHLGEDAHALHPHPARGPRAGGADAVRPDQGPHHLPLQV</sequence>
<protein>
    <submittedName>
        <fullName evidence="2">Translation initiation factor 1</fullName>
    </submittedName>
</protein>
<feature type="non-terminal residue" evidence="2">
    <location>
        <position position="1"/>
    </location>
</feature>
<evidence type="ECO:0000313" key="2">
    <source>
        <dbReference type="EMBL" id="CAA9221971.1"/>
    </source>
</evidence>
<feature type="non-terminal residue" evidence="2">
    <location>
        <position position="65"/>
    </location>
</feature>
<keyword evidence="2" id="KW-0648">Protein biosynthesis</keyword>
<dbReference type="GO" id="GO:0003743">
    <property type="term" value="F:translation initiation factor activity"/>
    <property type="evidence" value="ECO:0007669"/>
    <property type="project" value="UniProtKB-KW"/>
</dbReference>
<dbReference type="AlphaFoldDB" id="A0A6J4HH19"/>